<keyword evidence="2" id="KW-0812">Transmembrane</keyword>
<feature type="compositionally biased region" description="Polar residues" evidence="1">
    <location>
        <begin position="171"/>
        <end position="195"/>
    </location>
</feature>
<protein>
    <submittedName>
        <fullName evidence="5">MANEC domain-containing protein</fullName>
    </submittedName>
</protein>
<evidence type="ECO:0000256" key="2">
    <source>
        <dbReference type="SAM" id="Phobius"/>
    </source>
</evidence>
<reference evidence="4" key="1">
    <citation type="journal article" date="2013" name="Genetics">
        <title>The draft genome and transcriptome of Panagrellus redivivus are shaped by the harsh demands of a free-living lifestyle.</title>
        <authorList>
            <person name="Srinivasan J."/>
            <person name="Dillman A.R."/>
            <person name="Macchietto M.G."/>
            <person name="Heikkinen L."/>
            <person name="Lakso M."/>
            <person name="Fracchia K.M."/>
            <person name="Antoshechkin I."/>
            <person name="Mortazavi A."/>
            <person name="Wong G."/>
            <person name="Sternberg P.W."/>
        </authorList>
    </citation>
    <scope>NUCLEOTIDE SEQUENCE [LARGE SCALE GENOMIC DNA]</scope>
    <source>
        <strain evidence="4">MT8872</strain>
    </source>
</reference>
<feature type="transmembrane region" description="Helical" evidence="2">
    <location>
        <begin position="218"/>
        <end position="245"/>
    </location>
</feature>
<organism evidence="4 5">
    <name type="scientific">Panagrellus redivivus</name>
    <name type="common">Microworm</name>
    <dbReference type="NCBI Taxonomy" id="6233"/>
    <lineage>
        <taxon>Eukaryota</taxon>
        <taxon>Metazoa</taxon>
        <taxon>Ecdysozoa</taxon>
        <taxon>Nematoda</taxon>
        <taxon>Chromadorea</taxon>
        <taxon>Rhabditida</taxon>
        <taxon>Tylenchina</taxon>
        <taxon>Panagrolaimomorpha</taxon>
        <taxon>Panagrolaimoidea</taxon>
        <taxon>Panagrolaimidae</taxon>
        <taxon>Panagrellus</taxon>
    </lineage>
</organism>
<keyword evidence="3" id="KW-0732">Signal</keyword>
<sequence>MILRFWTVLATIVAALSPLVIADDVFCGQLMIHKQQWLARAASTISSQTTADLKECINICCSIPNCNAVTFMGFISNTSQEATSVNCLMFSCEGKCVVVDRPSAAEGVVSVVINKTSTETRATAEAQGTPINAPDTTEGVFLPSSSNEGPSTMAPDSIPITFPRPPDMLSGDNNGNIVTESMPSASPNNTYNGTVSSHRTNSSTISSTHIFLSKYTPIWAVGIAIVVAVVCIGVNVVLVSAFCCYKRHKNRMRSETFTPHIKAPTLHAFNPST</sequence>
<name>A0A7E4VTM2_PANRE</name>
<evidence type="ECO:0000313" key="4">
    <source>
        <dbReference type="Proteomes" id="UP000492821"/>
    </source>
</evidence>
<keyword evidence="4" id="KW-1185">Reference proteome</keyword>
<feature type="region of interest" description="Disordered" evidence="1">
    <location>
        <begin position="121"/>
        <end position="201"/>
    </location>
</feature>
<evidence type="ECO:0000256" key="1">
    <source>
        <dbReference type="SAM" id="MobiDB-lite"/>
    </source>
</evidence>
<accession>A0A7E4VTM2</accession>
<proteinExistence type="predicted"/>
<dbReference type="WBParaSite" id="Pan_g24043.t1">
    <property type="protein sequence ID" value="Pan_g24043.t1"/>
    <property type="gene ID" value="Pan_g24043"/>
</dbReference>
<evidence type="ECO:0000313" key="5">
    <source>
        <dbReference type="WBParaSite" id="Pan_g24043.t1"/>
    </source>
</evidence>
<dbReference type="Proteomes" id="UP000492821">
    <property type="component" value="Unassembled WGS sequence"/>
</dbReference>
<dbReference type="AlphaFoldDB" id="A0A7E4VTM2"/>
<feature type="signal peptide" evidence="3">
    <location>
        <begin position="1"/>
        <end position="22"/>
    </location>
</feature>
<keyword evidence="2" id="KW-1133">Transmembrane helix</keyword>
<evidence type="ECO:0000256" key="3">
    <source>
        <dbReference type="SAM" id="SignalP"/>
    </source>
</evidence>
<keyword evidence="2" id="KW-0472">Membrane</keyword>
<feature type="chain" id="PRO_5028828199" evidence="3">
    <location>
        <begin position="23"/>
        <end position="273"/>
    </location>
</feature>
<reference evidence="5" key="2">
    <citation type="submission" date="2020-10" db="UniProtKB">
        <authorList>
            <consortium name="WormBaseParasite"/>
        </authorList>
    </citation>
    <scope>IDENTIFICATION</scope>
</reference>